<dbReference type="KEGG" id="fse:DI487_14675"/>
<gene>
    <name evidence="8" type="ORF">DI487_14675</name>
</gene>
<protein>
    <submittedName>
        <fullName evidence="8">LemA family protein</fullName>
    </submittedName>
</protein>
<sequence length="188" mass="21457">MIIVIITLPVFFITLIVFIVIYNGLVKKRNQVEYAFSGVDVALQKRGELIPNLVESVKKYMSHEQDTLKEIVELRSKITQIDPNSNERFNLENELGGLVKGLMVNVESYPELKSNENMLHLQRTLNEVEEQISASRRAYNFAVNNLNNAIQSFPSNILASINDFKLHPYFQADEATKKAPDLKNLFNA</sequence>
<evidence type="ECO:0000256" key="2">
    <source>
        <dbReference type="ARBA" id="ARBA00008854"/>
    </source>
</evidence>
<evidence type="ECO:0000256" key="4">
    <source>
        <dbReference type="ARBA" id="ARBA00022989"/>
    </source>
</evidence>
<evidence type="ECO:0000256" key="7">
    <source>
        <dbReference type="SAM" id="Phobius"/>
    </source>
</evidence>
<feature type="transmembrane region" description="Helical" evidence="7">
    <location>
        <begin position="6"/>
        <end position="25"/>
    </location>
</feature>
<evidence type="ECO:0000256" key="6">
    <source>
        <dbReference type="SAM" id="Coils"/>
    </source>
</evidence>
<keyword evidence="9" id="KW-1185">Reference proteome</keyword>
<keyword evidence="3 7" id="KW-0812">Transmembrane</keyword>
<dbReference type="InterPro" id="IPR007156">
    <property type="entry name" value="MamQ_LemA"/>
</dbReference>
<proteinExistence type="inferred from homology"/>
<evidence type="ECO:0000256" key="5">
    <source>
        <dbReference type="ARBA" id="ARBA00023136"/>
    </source>
</evidence>
<dbReference type="PANTHER" id="PTHR34478">
    <property type="entry name" value="PROTEIN LEMA"/>
    <property type="match status" value="1"/>
</dbReference>
<evidence type="ECO:0000313" key="9">
    <source>
        <dbReference type="Proteomes" id="UP000245429"/>
    </source>
</evidence>
<name>A0A2U8QZR1_9FLAO</name>
<keyword evidence="4 7" id="KW-1133">Transmembrane helix</keyword>
<comment type="subcellular location">
    <subcellularLocation>
        <location evidence="1">Membrane</location>
        <topology evidence="1">Single-pass membrane protein</topology>
    </subcellularLocation>
</comment>
<evidence type="ECO:0000256" key="1">
    <source>
        <dbReference type="ARBA" id="ARBA00004167"/>
    </source>
</evidence>
<accession>A0A2U8QZR1</accession>
<comment type="similarity">
    <text evidence="2">Belongs to the LemA family.</text>
</comment>
<dbReference type="OrthoDB" id="9804152at2"/>
<dbReference type="EMBL" id="CP029463">
    <property type="protein sequence ID" value="AWM15366.1"/>
    <property type="molecule type" value="Genomic_DNA"/>
</dbReference>
<dbReference type="Pfam" id="PF04011">
    <property type="entry name" value="LemA"/>
    <property type="match status" value="1"/>
</dbReference>
<dbReference type="GO" id="GO:0016020">
    <property type="term" value="C:membrane"/>
    <property type="evidence" value="ECO:0007669"/>
    <property type="project" value="UniProtKB-SubCell"/>
</dbReference>
<dbReference type="PANTHER" id="PTHR34478:SF2">
    <property type="entry name" value="MEMBRANE PROTEIN"/>
    <property type="match status" value="1"/>
</dbReference>
<evidence type="ECO:0000256" key="3">
    <source>
        <dbReference type="ARBA" id="ARBA00022692"/>
    </source>
</evidence>
<dbReference type="Gene3D" id="1.20.1440.20">
    <property type="entry name" value="LemA-like domain"/>
    <property type="match status" value="1"/>
</dbReference>
<dbReference type="AlphaFoldDB" id="A0A2U8QZR1"/>
<evidence type="ECO:0000313" key="8">
    <source>
        <dbReference type="EMBL" id="AWM15366.1"/>
    </source>
</evidence>
<dbReference type="InterPro" id="IPR023353">
    <property type="entry name" value="LemA-like_dom_sf"/>
</dbReference>
<feature type="coiled-coil region" evidence="6">
    <location>
        <begin position="118"/>
        <end position="145"/>
    </location>
</feature>
<organism evidence="8 9">
    <name type="scientific">Flavobacterium sediminis</name>
    <dbReference type="NCBI Taxonomy" id="2201181"/>
    <lineage>
        <taxon>Bacteria</taxon>
        <taxon>Pseudomonadati</taxon>
        <taxon>Bacteroidota</taxon>
        <taxon>Flavobacteriia</taxon>
        <taxon>Flavobacteriales</taxon>
        <taxon>Flavobacteriaceae</taxon>
        <taxon>Flavobacterium</taxon>
    </lineage>
</organism>
<dbReference type="Proteomes" id="UP000245429">
    <property type="component" value="Chromosome"/>
</dbReference>
<dbReference type="SUPFAM" id="SSF140478">
    <property type="entry name" value="LemA-like"/>
    <property type="match status" value="1"/>
</dbReference>
<reference evidence="8 9" key="1">
    <citation type="submission" date="2018-05" db="EMBL/GenBank/DDBJ databases">
        <title>Flavobacterium sp. MEBiC07310.</title>
        <authorList>
            <person name="Baek K."/>
        </authorList>
    </citation>
    <scope>NUCLEOTIDE SEQUENCE [LARGE SCALE GENOMIC DNA]</scope>
    <source>
        <strain evidence="8 9">MEBiC07310</strain>
    </source>
</reference>
<keyword evidence="6" id="KW-0175">Coiled coil</keyword>
<keyword evidence="5 7" id="KW-0472">Membrane</keyword>